<sequence length="71" mass="8026">MQTSASVDADIRVGRCRHPRQSVQTSASVGADAISRTSFCIFRTFLLASNCHFCYICNRIIDTFALKQIYY</sequence>
<comment type="caution">
    <text evidence="1">The sequence shown here is derived from an EMBL/GenBank/DDBJ whole genome shotgun (WGS) entry which is preliminary data.</text>
</comment>
<evidence type="ECO:0000313" key="1">
    <source>
        <dbReference type="EMBL" id="EHJ41519.1"/>
    </source>
</evidence>
<accession>G6AVM8</accession>
<protein>
    <submittedName>
        <fullName evidence="1">Uncharacterized protein</fullName>
    </submittedName>
</protein>
<dbReference type="AlphaFoldDB" id="G6AVM8"/>
<name>G6AVM8_9BACT</name>
<gene>
    <name evidence="1" type="ORF">HMPREF0673_00665</name>
</gene>
<evidence type="ECO:0000313" key="2">
    <source>
        <dbReference type="Proteomes" id="UP000004407"/>
    </source>
</evidence>
<organism evidence="1 2">
    <name type="scientific">Leyella stercorea DSM 18206</name>
    <dbReference type="NCBI Taxonomy" id="1002367"/>
    <lineage>
        <taxon>Bacteria</taxon>
        <taxon>Pseudomonadati</taxon>
        <taxon>Bacteroidota</taxon>
        <taxon>Bacteroidia</taxon>
        <taxon>Bacteroidales</taxon>
        <taxon>Prevotellaceae</taxon>
        <taxon>Leyella</taxon>
    </lineage>
</organism>
<proteinExistence type="predicted"/>
<dbReference type="Proteomes" id="UP000004407">
    <property type="component" value="Unassembled WGS sequence"/>
</dbReference>
<dbReference type="EMBL" id="AFZZ01000061">
    <property type="protein sequence ID" value="EHJ41519.1"/>
    <property type="molecule type" value="Genomic_DNA"/>
</dbReference>
<reference evidence="1 2" key="1">
    <citation type="submission" date="2011-08" db="EMBL/GenBank/DDBJ databases">
        <authorList>
            <person name="Weinstock G."/>
            <person name="Sodergren E."/>
            <person name="Clifton S."/>
            <person name="Fulton L."/>
            <person name="Fulton B."/>
            <person name="Courtney L."/>
            <person name="Fronick C."/>
            <person name="Harrison M."/>
            <person name="Strong C."/>
            <person name="Farmer C."/>
            <person name="Delahaunty K."/>
            <person name="Markovic C."/>
            <person name="Hall O."/>
            <person name="Minx P."/>
            <person name="Tomlinson C."/>
            <person name="Mitreva M."/>
            <person name="Hou S."/>
            <person name="Chen J."/>
            <person name="Wollam A."/>
            <person name="Pepin K.H."/>
            <person name="Johnson M."/>
            <person name="Bhonagiri V."/>
            <person name="Zhang X."/>
            <person name="Suruliraj S."/>
            <person name="Warren W."/>
            <person name="Chinwalla A."/>
            <person name="Mardis E.R."/>
            <person name="Wilson R.K."/>
        </authorList>
    </citation>
    <scope>NUCLEOTIDE SEQUENCE [LARGE SCALE GENOMIC DNA]</scope>
    <source>
        <strain evidence="1 2">DSM 18206</strain>
    </source>
</reference>
<dbReference type="HOGENOM" id="CLU_2736726_0_0_10"/>